<feature type="domain" description="Myb-like" evidence="2">
    <location>
        <begin position="112"/>
        <end position="162"/>
    </location>
</feature>
<dbReference type="Pfam" id="PF00249">
    <property type="entry name" value="Myb_DNA-binding"/>
    <property type="match status" value="1"/>
</dbReference>
<organism evidence="4 5">
    <name type="scientific">Stylophora pistillata</name>
    <name type="common">Smooth cauliflower coral</name>
    <dbReference type="NCBI Taxonomy" id="50429"/>
    <lineage>
        <taxon>Eukaryota</taxon>
        <taxon>Metazoa</taxon>
        <taxon>Cnidaria</taxon>
        <taxon>Anthozoa</taxon>
        <taxon>Hexacorallia</taxon>
        <taxon>Scleractinia</taxon>
        <taxon>Astrocoeniina</taxon>
        <taxon>Pocilloporidae</taxon>
        <taxon>Stylophora</taxon>
    </lineage>
</organism>
<evidence type="ECO:0000256" key="1">
    <source>
        <dbReference type="SAM" id="MobiDB-lite"/>
    </source>
</evidence>
<dbReference type="InterPro" id="IPR017884">
    <property type="entry name" value="SANT_dom"/>
</dbReference>
<dbReference type="InterPro" id="IPR001005">
    <property type="entry name" value="SANT/Myb"/>
</dbReference>
<accession>A0A2B4R7P6</accession>
<name>A0A2B4R7P6_STYPI</name>
<dbReference type="EMBL" id="LSMT01000919">
    <property type="protein sequence ID" value="PFX13671.1"/>
    <property type="molecule type" value="Genomic_DNA"/>
</dbReference>
<evidence type="ECO:0000259" key="3">
    <source>
        <dbReference type="PROSITE" id="PS51293"/>
    </source>
</evidence>
<dbReference type="Proteomes" id="UP000225706">
    <property type="component" value="Unassembled WGS sequence"/>
</dbReference>
<feature type="compositionally biased region" description="Basic and acidic residues" evidence="1">
    <location>
        <begin position="196"/>
        <end position="206"/>
    </location>
</feature>
<reference evidence="5" key="1">
    <citation type="journal article" date="2017" name="bioRxiv">
        <title>Comparative analysis of the genomes of Stylophora pistillata and Acropora digitifera provides evidence for extensive differences between species of corals.</title>
        <authorList>
            <person name="Voolstra C.R."/>
            <person name="Li Y."/>
            <person name="Liew Y.J."/>
            <person name="Baumgarten S."/>
            <person name="Zoccola D."/>
            <person name="Flot J.-F."/>
            <person name="Tambutte S."/>
            <person name="Allemand D."/>
            <person name="Aranda M."/>
        </authorList>
    </citation>
    <scope>NUCLEOTIDE SEQUENCE [LARGE SCALE GENOMIC DNA]</scope>
</reference>
<keyword evidence="5" id="KW-1185">Reference proteome</keyword>
<dbReference type="PROSITE" id="PS50090">
    <property type="entry name" value="MYB_LIKE"/>
    <property type="match status" value="1"/>
</dbReference>
<protein>
    <submittedName>
        <fullName evidence="4">Uncharacterized protein</fullName>
    </submittedName>
</protein>
<feature type="compositionally biased region" description="Basic residues" evidence="1">
    <location>
        <begin position="183"/>
        <end position="195"/>
    </location>
</feature>
<comment type="caution">
    <text evidence="4">The sequence shown here is derived from an EMBL/GenBank/DDBJ whole genome shotgun (WGS) entry which is preliminary data.</text>
</comment>
<evidence type="ECO:0000313" key="5">
    <source>
        <dbReference type="Proteomes" id="UP000225706"/>
    </source>
</evidence>
<gene>
    <name evidence="4" type="ORF">AWC38_SpisGene22226</name>
</gene>
<feature type="region of interest" description="Disordered" evidence="1">
    <location>
        <begin position="1"/>
        <end position="37"/>
    </location>
</feature>
<feature type="region of interest" description="Disordered" evidence="1">
    <location>
        <begin position="168"/>
        <end position="206"/>
    </location>
</feature>
<feature type="compositionally biased region" description="Polar residues" evidence="1">
    <location>
        <begin position="7"/>
        <end position="28"/>
    </location>
</feature>
<dbReference type="AlphaFoldDB" id="A0A2B4R7P6"/>
<proteinExistence type="predicted"/>
<dbReference type="InterPro" id="IPR009057">
    <property type="entry name" value="Homeodomain-like_sf"/>
</dbReference>
<dbReference type="SMART" id="SM00717">
    <property type="entry name" value="SANT"/>
    <property type="match status" value="1"/>
</dbReference>
<dbReference type="Gene3D" id="1.10.10.60">
    <property type="entry name" value="Homeodomain-like"/>
    <property type="match status" value="1"/>
</dbReference>
<evidence type="ECO:0000313" key="4">
    <source>
        <dbReference type="EMBL" id="PFX13671.1"/>
    </source>
</evidence>
<evidence type="ECO:0000259" key="2">
    <source>
        <dbReference type="PROSITE" id="PS50090"/>
    </source>
</evidence>
<feature type="domain" description="SANT" evidence="3">
    <location>
        <begin position="115"/>
        <end position="169"/>
    </location>
</feature>
<sequence>MMDEGEPSTSNPEQQLPNGSKRNGNGSNVDPLDCRLLPELPPKKEEGIWRLKIEYLSIEESDAYRVCLIWMNVAKNQAIIPDADVITDPAAREREQLREGLIGNPFVEETERTKREKESWSPEEEKQLCSALKRNKQDFSEAAKLVPNKTQAECVAYWHHYENLRLKRKRDRKLSEEAASPPKKSRSGRTIKTPRRFSEGAKERRR</sequence>
<dbReference type="CDD" id="cd00167">
    <property type="entry name" value="SANT"/>
    <property type="match status" value="1"/>
</dbReference>
<dbReference type="PROSITE" id="PS51293">
    <property type="entry name" value="SANT"/>
    <property type="match status" value="1"/>
</dbReference>
<dbReference type="SUPFAM" id="SSF46689">
    <property type="entry name" value="Homeodomain-like"/>
    <property type="match status" value="1"/>
</dbReference>